<dbReference type="EMBL" id="JASPKZ010006830">
    <property type="protein sequence ID" value="KAJ9586875.1"/>
    <property type="molecule type" value="Genomic_DNA"/>
</dbReference>
<dbReference type="PANTHER" id="PTHR14017">
    <property type="entry name" value="LYSINE-SPECIFIC DEMETHYLASE"/>
    <property type="match status" value="1"/>
</dbReference>
<dbReference type="PANTHER" id="PTHR14017:SF1">
    <property type="entry name" value="LD02225P"/>
    <property type="match status" value="1"/>
</dbReference>
<feature type="non-terminal residue" evidence="6">
    <location>
        <position position="1"/>
    </location>
</feature>
<dbReference type="AlphaFoldDB" id="A0AAD7ZUG7"/>
<dbReference type="GO" id="GO:0071558">
    <property type="term" value="F:histone H3K27me2/H3K27me3 demethylase activity"/>
    <property type="evidence" value="ECO:0007669"/>
    <property type="project" value="TreeGrafter"/>
</dbReference>
<reference evidence="6" key="1">
    <citation type="journal article" date="2023" name="IScience">
        <title>Live-bearing cockroach genome reveals convergent evolutionary mechanisms linked to viviparity in insects and beyond.</title>
        <authorList>
            <person name="Fouks B."/>
            <person name="Harrison M.C."/>
            <person name="Mikhailova A.A."/>
            <person name="Marchal E."/>
            <person name="English S."/>
            <person name="Carruthers M."/>
            <person name="Jennings E.C."/>
            <person name="Chiamaka E.L."/>
            <person name="Frigard R.A."/>
            <person name="Pippel M."/>
            <person name="Attardo G.M."/>
            <person name="Benoit J.B."/>
            <person name="Bornberg-Bauer E."/>
            <person name="Tobe S.S."/>
        </authorList>
    </citation>
    <scope>NUCLEOTIDE SEQUENCE</scope>
    <source>
        <strain evidence="6">Stay&amp;Tobe</strain>
    </source>
</reference>
<dbReference type="Proteomes" id="UP001233999">
    <property type="component" value="Unassembled WGS sequence"/>
</dbReference>
<evidence type="ECO:0000256" key="4">
    <source>
        <dbReference type="PROSITE-ProRule" id="PRU00339"/>
    </source>
</evidence>
<evidence type="ECO:0000256" key="5">
    <source>
        <dbReference type="SAM" id="MobiDB-lite"/>
    </source>
</evidence>
<dbReference type="InterPro" id="IPR019734">
    <property type="entry name" value="TPR_rpt"/>
</dbReference>
<evidence type="ECO:0008006" key="8">
    <source>
        <dbReference type="Google" id="ProtNLM"/>
    </source>
</evidence>
<dbReference type="InterPro" id="IPR051630">
    <property type="entry name" value="Corepressor-Demethylase"/>
</dbReference>
<dbReference type="SMART" id="SM00028">
    <property type="entry name" value="TPR"/>
    <property type="match status" value="6"/>
</dbReference>
<dbReference type="InterPro" id="IPR011990">
    <property type="entry name" value="TPR-like_helical_dom_sf"/>
</dbReference>
<organism evidence="6 7">
    <name type="scientific">Diploptera punctata</name>
    <name type="common">Pacific beetle cockroach</name>
    <dbReference type="NCBI Taxonomy" id="6984"/>
    <lineage>
        <taxon>Eukaryota</taxon>
        <taxon>Metazoa</taxon>
        <taxon>Ecdysozoa</taxon>
        <taxon>Arthropoda</taxon>
        <taxon>Hexapoda</taxon>
        <taxon>Insecta</taxon>
        <taxon>Pterygota</taxon>
        <taxon>Neoptera</taxon>
        <taxon>Polyneoptera</taxon>
        <taxon>Dictyoptera</taxon>
        <taxon>Blattodea</taxon>
        <taxon>Blaberoidea</taxon>
        <taxon>Blaberidae</taxon>
        <taxon>Diplopterinae</taxon>
        <taxon>Diploptera</taxon>
    </lineage>
</organism>
<feature type="compositionally biased region" description="Low complexity" evidence="5">
    <location>
        <begin position="321"/>
        <end position="340"/>
    </location>
</feature>
<dbReference type="FunFam" id="1.25.40.10:FF:000994">
    <property type="entry name" value="Histone demethylase UTY"/>
    <property type="match status" value="1"/>
</dbReference>
<dbReference type="GO" id="GO:0000978">
    <property type="term" value="F:RNA polymerase II cis-regulatory region sequence-specific DNA binding"/>
    <property type="evidence" value="ECO:0007669"/>
    <property type="project" value="TreeGrafter"/>
</dbReference>
<evidence type="ECO:0000313" key="6">
    <source>
        <dbReference type="EMBL" id="KAJ9586875.1"/>
    </source>
</evidence>
<dbReference type="Pfam" id="PF13181">
    <property type="entry name" value="TPR_8"/>
    <property type="match status" value="1"/>
</dbReference>
<evidence type="ECO:0000256" key="2">
    <source>
        <dbReference type="ARBA" id="ARBA00023242"/>
    </source>
</evidence>
<dbReference type="SUPFAM" id="SSF48452">
    <property type="entry name" value="TPR-like"/>
    <property type="match status" value="1"/>
</dbReference>
<comment type="similarity">
    <text evidence="3">Belongs to the UTX family.</text>
</comment>
<name>A0AAD7ZUG7_DIPPU</name>
<gene>
    <name evidence="6" type="ORF">L9F63_019557</name>
</gene>
<dbReference type="GO" id="GO:0031490">
    <property type="term" value="F:chromatin DNA binding"/>
    <property type="evidence" value="ECO:0007669"/>
    <property type="project" value="TreeGrafter"/>
</dbReference>
<dbReference type="Pfam" id="PF13431">
    <property type="entry name" value="TPR_17"/>
    <property type="match status" value="1"/>
</dbReference>
<feature type="non-terminal residue" evidence="6">
    <location>
        <position position="499"/>
    </location>
</feature>
<keyword evidence="4" id="KW-0802">TPR repeat</keyword>
<dbReference type="GO" id="GO:0010468">
    <property type="term" value="P:regulation of gene expression"/>
    <property type="evidence" value="ECO:0007669"/>
    <property type="project" value="TreeGrafter"/>
</dbReference>
<proteinExistence type="inferred from homology"/>
<keyword evidence="2" id="KW-0539">Nucleus</keyword>
<dbReference type="Gene3D" id="1.25.40.10">
    <property type="entry name" value="Tetratricopeptide repeat domain"/>
    <property type="match status" value="2"/>
</dbReference>
<evidence type="ECO:0000256" key="3">
    <source>
        <dbReference type="ARBA" id="ARBA00034483"/>
    </source>
</evidence>
<comment type="caution">
    <text evidence="6">The sequence shown here is derived from an EMBL/GenBank/DDBJ whole genome shotgun (WGS) entry which is preliminary data.</text>
</comment>
<reference evidence="6" key="2">
    <citation type="submission" date="2023-05" db="EMBL/GenBank/DDBJ databases">
        <authorList>
            <person name="Fouks B."/>
        </authorList>
    </citation>
    <scope>NUCLEOTIDE SEQUENCE</scope>
    <source>
        <strain evidence="6">Stay&amp;Tobe</strain>
        <tissue evidence="6">Testes</tissue>
    </source>
</reference>
<dbReference type="PROSITE" id="PS50005">
    <property type="entry name" value="TPR"/>
    <property type="match status" value="1"/>
</dbReference>
<evidence type="ECO:0000313" key="7">
    <source>
        <dbReference type="Proteomes" id="UP001233999"/>
    </source>
</evidence>
<accession>A0AAD7ZUG7</accession>
<feature type="repeat" description="TPR" evidence="4">
    <location>
        <begin position="194"/>
        <end position="227"/>
    </location>
</feature>
<sequence>WNVFSVDYRRGLIMYLTLSAFQFTAVKAFQQVLYVDPGFTRANEVHLRLGLMFKVNNDWESALKHLQLSLIDASPSTFSKLEIRFHIAHLYEVQGKYKTAKENYEQLLKEKELPTHLKADICRQLGWMYHCVESLGEKNSRENIAIHCLQKSIEADPKSGQSLYLLGRCYASIGKVHDAFIAYRNSVEKSEGNADTWCSIGVLYQQQNQPMDALQAYICAVQLDKSHTAAWTNLGILYESCNQPRDAYACYVNATRGGGDNTSSILVSSRVHGGMNPNLGQRIKFLQSQLANAPMPSVTSKRRQLPSIEEAWNLPISAEMSSRQQQQQQQQNTSIIQQRSGSGGFQKGYNQGPPPPYPVQPNQVAKRFKTGGTGQQRVPAFYMSQQQLQMLQFLQQNSANLTPQQQTMLQQLHNQYRMMQQHQLRLQQQQQQQRVSGVRPQTATQYPAAYQQQQSSVIKTYAMPQQTGVTKHFSTCNFVSLKSNQMFCYPYLTSFGILR</sequence>
<dbReference type="GO" id="GO:0044666">
    <property type="term" value="C:MLL3/4 complex"/>
    <property type="evidence" value="ECO:0007669"/>
    <property type="project" value="TreeGrafter"/>
</dbReference>
<evidence type="ECO:0000256" key="1">
    <source>
        <dbReference type="ARBA" id="ARBA00004123"/>
    </source>
</evidence>
<protein>
    <recommendedName>
        <fullName evidence="8">Lysine-specific demethylase 6A</fullName>
    </recommendedName>
</protein>
<feature type="region of interest" description="Disordered" evidence="5">
    <location>
        <begin position="319"/>
        <end position="363"/>
    </location>
</feature>
<keyword evidence="7" id="KW-1185">Reference proteome</keyword>
<comment type="subcellular location">
    <subcellularLocation>
        <location evidence="1">Nucleus</location>
    </subcellularLocation>
</comment>